<proteinExistence type="predicted"/>
<keyword evidence="2" id="KW-1185">Reference proteome</keyword>
<organism evidence="1 2">
    <name type="scientific">Eumeta variegata</name>
    <name type="common">Bagworm moth</name>
    <name type="synonym">Eumeta japonica</name>
    <dbReference type="NCBI Taxonomy" id="151549"/>
    <lineage>
        <taxon>Eukaryota</taxon>
        <taxon>Metazoa</taxon>
        <taxon>Ecdysozoa</taxon>
        <taxon>Arthropoda</taxon>
        <taxon>Hexapoda</taxon>
        <taxon>Insecta</taxon>
        <taxon>Pterygota</taxon>
        <taxon>Neoptera</taxon>
        <taxon>Endopterygota</taxon>
        <taxon>Lepidoptera</taxon>
        <taxon>Glossata</taxon>
        <taxon>Ditrysia</taxon>
        <taxon>Tineoidea</taxon>
        <taxon>Psychidae</taxon>
        <taxon>Oiketicinae</taxon>
        <taxon>Eumeta</taxon>
    </lineage>
</organism>
<name>A0A4C1SCQ5_EUMVA</name>
<evidence type="ECO:0000313" key="2">
    <source>
        <dbReference type="Proteomes" id="UP000299102"/>
    </source>
</evidence>
<protein>
    <submittedName>
        <fullName evidence="1">Uncharacterized protein</fullName>
    </submittedName>
</protein>
<dbReference type="EMBL" id="BGZK01003218">
    <property type="protein sequence ID" value="GBO98860.1"/>
    <property type="molecule type" value="Genomic_DNA"/>
</dbReference>
<dbReference type="AlphaFoldDB" id="A0A4C1SCQ5"/>
<sequence length="76" mass="7909">MIRRDLAEGDAGPAGARFDVLMLATTATPKQRSVRMTSAPRGPPTLGDAGATLCKCLTTSAPPPTPSMAHLKPYLC</sequence>
<accession>A0A4C1SCQ5</accession>
<reference evidence="1 2" key="1">
    <citation type="journal article" date="2019" name="Commun. Biol.">
        <title>The bagworm genome reveals a unique fibroin gene that provides high tensile strength.</title>
        <authorList>
            <person name="Kono N."/>
            <person name="Nakamura H."/>
            <person name="Ohtoshi R."/>
            <person name="Tomita M."/>
            <person name="Numata K."/>
            <person name="Arakawa K."/>
        </authorList>
    </citation>
    <scope>NUCLEOTIDE SEQUENCE [LARGE SCALE GENOMIC DNA]</scope>
</reference>
<comment type="caution">
    <text evidence="1">The sequence shown here is derived from an EMBL/GenBank/DDBJ whole genome shotgun (WGS) entry which is preliminary data.</text>
</comment>
<gene>
    <name evidence="1" type="ORF">EVAR_99165_1</name>
</gene>
<evidence type="ECO:0000313" key="1">
    <source>
        <dbReference type="EMBL" id="GBO98860.1"/>
    </source>
</evidence>
<dbReference type="Proteomes" id="UP000299102">
    <property type="component" value="Unassembled WGS sequence"/>
</dbReference>